<gene>
    <name evidence="1" type="ORF">G3446_00355</name>
</gene>
<dbReference type="EMBL" id="JAAIJQ010000001">
    <property type="protein sequence ID" value="NEV60359.1"/>
    <property type="molecule type" value="Genomic_DNA"/>
</dbReference>
<evidence type="ECO:0000313" key="1">
    <source>
        <dbReference type="EMBL" id="NEV60359.1"/>
    </source>
</evidence>
<dbReference type="AlphaFoldDB" id="A0A6M0JSZ8"/>
<name>A0A6M0JSZ8_9GAMM</name>
<proteinExistence type="predicted"/>
<dbReference type="RefSeq" id="WP_164450401.1">
    <property type="nucleotide sequence ID" value="NZ_JAAIJQ010000001.1"/>
</dbReference>
<evidence type="ECO:0000313" key="2">
    <source>
        <dbReference type="Proteomes" id="UP000483379"/>
    </source>
</evidence>
<sequence>MSGAFRIYRYHHPDGRAKDWAWREDPGRTLTVRWGPAGRLAQRKTYPATALQRVEQTLREKLRKGYVLLDDQGRRLESVPASTPGIPGVEKGPSIDLSRIDTGVEDVWF</sequence>
<protein>
    <recommendedName>
        <fullName evidence="3">WGR domain-containing protein</fullName>
    </recommendedName>
</protein>
<reference evidence="1 2" key="1">
    <citation type="submission" date="2020-02" db="EMBL/GenBank/DDBJ databases">
        <title>Genome sequences of Thiorhodococcus mannitoliphagus and Thiorhodococcus minor, purple sulfur photosynthetic bacteria in the gammaproteobacterial family, Chromatiaceae.</title>
        <authorList>
            <person name="Aviles F.A."/>
            <person name="Meyer T.E."/>
            <person name="Kyndt J.A."/>
        </authorList>
    </citation>
    <scope>NUCLEOTIDE SEQUENCE [LARGE SCALE GENOMIC DNA]</scope>
    <source>
        <strain evidence="1 2">DSM 11518</strain>
    </source>
</reference>
<evidence type="ECO:0008006" key="3">
    <source>
        <dbReference type="Google" id="ProtNLM"/>
    </source>
</evidence>
<keyword evidence="2" id="KW-1185">Reference proteome</keyword>
<organism evidence="1 2">
    <name type="scientific">Thiorhodococcus minor</name>
    <dbReference type="NCBI Taxonomy" id="57489"/>
    <lineage>
        <taxon>Bacteria</taxon>
        <taxon>Pseudomonadati</taxon>
        <taxon>Pseudomonadota</taxon>
        <taxon>Gammaproteobacteria</taxon>
        <taxon>Chromatiales</taxon>
        <taxon>Chromatiaceae</taxon>
        <taxon>Thiorhodococcus</taxon>
    </lineage>
</organism>
<accession>A0A6M0JSZ8</accession>
<dbReference type="Proteomes" id="UP000483379">
    <property type="component" value="Unassembled WGS sequence"/>
</dbReference>
<comment type="caution">
    <text evidence="1">The sequence shown here is derived from an EMBL/GenBank/DDBJ whole genome shotgun (WGS) entry which is preliminary data.</text>
</comment>